<dbReference type="GO" id="GO:0009982">
    <property type="term" value="F:pseudouridine synthase activity"/>
    <property type="evidence" value="ECO:0007669"/>
    <property type="project" value="InterPro"/>
</dbReference>
<dbReference type="EC" id="5.4.99.-" evidence="5"/>
<dbReference type="PANTHER" id="PTHR21600:SF44">
    <property type="entry name" value="RIBOSOMAL LARGE SUBUNIT PSEUDOURIDINE SYNTHASE D"/>
    <property type="match status" value="1"/>
</dbReference>
<evidence type="ECO:0000313" key="8">
    <source>
        <dbReference type="Proteomes" id="UP000184139"/>
    </source>
</evidence>
<organism evidence="7 8">
    <name type="scientific">Desulfofustis glycolicus DSM 9705</name>
    <dbReference type="NCBI Taxonomy" id="1121409"/>
    <lineage>
        <taxon>Bacteria</taxon>
        <taxon>Pseudomonadati</taxon>
        <taxon>Thermodesulfobacteriota</taxon>
        <taxon>Desulfobulbia</taxon>
        <taxon>Desulfobulbales</taxon>
        <taxon>Desulfocapsaceae</taxon>
        <taxon>Desulfofustis</taxon>
    </lineage>
</organism>
<dbReference type="PANTHER" id="PTHR21600">
    <property type="entry name" value="MITOCHONDRIAL RNA PSEUDOURIDINE SYNTHASE"/>
    <property type="match status" value="1"/>
</dbReference>
<sequence>MSRGAIRGVIDLGGVHVDGRRVRKNGLQLAPGQEIEMHLDRGDREPFRLSPATIVYQDADLLAVNKPAGIDTQPTPARYKGTMYEAVQIWLGRDRSFGRKLEIGMVQRLDRDTSGVMVFSIHPRAHGPLADQFRSRRVRKFYLARVAGVPEPAQGEFVSTLARDRRRNRVKSVDAGGRQALTRYRVLQSRGSSSLVLVELVTGRMHQIRAHFSEAGYPLLGDVRYGGPAVVDGREFARQCLHSWVIRLHHPRSGAAMDLAAAVPAEMCWPVIGATDHDRERLLDLSF</sequence>
<evidence type="ECO:0000256" key="2">
    <source>
        <dbReference type="ARBA" id="ARBA00023235"/>
    </source>
</evidence>
<dbReference type="InterPro" id="IPR020103">
    <property type="entry name" value="PsdUridine_synth_cat_dom_sf"/>
</dbReference>
<comment type="function">
    <text evidence="5">Responsible for synthesis of pseudouridine from uracil.</text>
</comment>
<dbReference type="InterPro" id="IPR050188">
    <property type="entry name" value="RluA_PseudoU_synthase"/>
</dbReference>
<feature type="active site" evidence="3">
    <location>
        <position position="110"/>
    </location>
</feature>
<evidence type="ECO:0000256" key="1">
    <source>
        <dbReference type="ARBA" id="ARBA00010876"/>
    </source>
</evidence>
<dbReference type="GO" id="GO:0000455">
    <property type="term" value="P:enzyme-directed rRNA pseudouridine synthesis"/>
    <property type="evidence" value="ECO:0007669"/>
    <property type="project" value="TreeGrafter"/>
</dbReference>
<keyword evidence="4" id="KW-0694">RNA-binding</keyword>
<dbReference type="InterPro" id="IPR006225">
    <property type="entry name" value="PsdUridine_synth_RluC/D"/>
</dbReference>
<dbReference type="Gene3D" id="3.30.2350.10">
    <property type="entry name" value="Pseudouridine synthase"/>
    <property type="match status" value="1"/>
</dbReference>
<comment type="catalytic activity">
    <reaction evidence="5">
        <text>a uridine in RNA = a pseudouridine in RNA</text>
        <dbReference type="Rhea" id="RHEA:48348"/>
        <dbReference type="Rhea" id="RHEA-COMP:12068"/>
        <dbReference type="Rhea" id="RHEA-COMP:12069"/>
        <dbReference type="ChEBI" id="CHEBI:65314"/>
        <dbReference type="ChEBI" id="CHEBI:65315"/>
    </reaction>
</comment>
<evidence type="ECO:0000256" key="4">
    <source>
        <dbReference type="PROSITE-ProRule" id="PRU00182"/>
    </source>
</evidence>
<keyword evidence="8" id="KW-1185">Reference proteome</keyword>
<dbReference type="InterPro" id="IPR006145">
    <property type="entry name" value="PsdUridine_synth_RsuA/RluA"/>
</dbReference>
<dbReference type="NCBIfam" id="TIGR00005">
    <property type="entry name" value="rluA_subfam"/>
    <property type="match status" value="1"/>
</dbReference>
<dbReference type="Proteomes" id="UP000184139">
    <property type="component" value="Unassembled WGS sequence"/>
</dbReference>
<name>A0A1M5UVY6_9BACT</name>
<feature type="domain" description="Pseudouridine synthase RsuA/RluA-like" evidence="6">
    <location>
        <begin position="60"/>
        <end position="213"/>
    </location>
</feature>
<dbReference type="SUPFAM" id="SSF55120">
    <property type="entry name" value="Pseudouridine synthase"/>
    <property type="match status" value="1"/>
</dbReference>
<dbReference type="EMBL" id="FQXS01000006">
    <property type="protein sequence ID" value="SHH67070.1"/>
    <property type="molecule type" value="Genomic_DNA"/>
</dbReference>
<dbReference type="GO" id="GO:0140098">
    <property type="term" value="F:catalytic activity, acting on RNA"/>
    <property type="evidence" value="ECO:0007669"/>
    <property type="project" value="UniProtKB-ARBA"/>
</dbReference>
<keyword evidence="2 5" id="KW-0413">Isomerase</keyword>
<reference evidence="7 8" key="1">
    <citation type="submission" date="2016-11" db="EMBL/GenBank/DDBJ databases">
        <authorList>
            <person name="Jaros S."/>
            <person name="Januszkiewicz K."/>
            <person name="Wedrychowicz H."/>
        </authorList>
    </citation>
    <scope>NUCLEOTIDE SEQUENCE [LARGE SCALE GENOMIC DNA]</scope>
    <source>
        <strain evidence="7 8">DSM 9705</strain>
    </source>
</reference>
<dbReference type="AlphaFoldDB" id="A0A1M5UVY6"/>
<gene>
    <name evidence="7" type="ORF">SAMN02745124_01347</name>
</gene>
<dbReference type="CDD" id="cd00165">
    <property type="entry name" value="S4"/>
    <property type="match status" value="1"/>
</dbReference>
<evidence type="ECO:0000259" key="6">
    <source>
        <dbReference type="Pfam" id="PF00849"/>
    </source>
</evidence>
<comment type="similarity">
    <text evidence="1 5">Belongs to the pseudouridine synthase RluA family.</text>
</comment>
<protein>
    <recommendedName>
        <fullName evidence="5">Pseudouridine synthase</fullName>
        <ecNumber evidence="5">5.4.99.-</ecNumber>
    </recommendedName>
</protein>
<dbReference type="InterPro" id="IPR006224">
    <property type="entry name" value="PsdUridine_synth_RluA-like_CS"/>
</dbReference>
<evidence type="ECO:0000313" key="7">
    <source>
        <dbReference type="EMBL" id="SHH67070.1"/>
    </source>
</evidence>
<evidence type="ECO:0000256" key="3">
    <source>
        <dbReference type="PIRSR" id="PIRSR606225-1"/>
    </source>
</evidence>
<dbReference type="CDD" id="cd02869">
    <property type="entry name" value="PseudoU_synth_RluA_like"/>
    <property type="match status" value="1"/>
</dbReference>
<dbReference type="GO" id="GO:0003723">
    <property type="term" value="F:RNA binding"/>
    <property type="evidence" value="ECO:0007669"/>
    <property type="project" value="UniProtKB-KW"/>
</dbReference>
<dbReference type="Pfam" id="PF00849">
    <property type="entry name" value="PseudoU_synth_2"/>
    <property type="match status" value="1"/>
</dbReference>
<accession>A0A1M5UVY6</accession>
<evidence type="ECO:0000256" key="5">
    <source>
        <dbReference type="RuleBase" id="RU362028"/>
    </source>
</evidence>
<dbReference type="PROSITE" id="PS01129">
    <property type="entry name" value="PSI_RLU"/>
    <property type="match status" value="1"/>
</dbReference>
<dbReference type="PROSITE" id="PS50889">
    <property type="entry name" value="S4"/>
    <property type="match status" value="1"/>
</dbReference>
<proteinExistence type="inferred from homology"/>
<dbReference type="STRING" id="1121409.SAMN02745124_01347"/>